<dbReference type="RefSeq" id="WP_161081655.1">
    <property type="nucleotide sequence ID" value="NZ_WWCX01000001.1"/>
</dbReference>
<accession>A0A845GCP2</accession>
<organism evidence="1 2">
    <name type="scientific">Duganella vulcania</name>
    <dbReference type="NCBI Taxonomy" id="2692166"/>
    <lineage>
        <taxon>Bacteria</taxon>
        <taxon>Pseudomonadati</taxon>
        <taxon>Pseudomonadota</taxon>
        <taxon>Betaproteobacteria</taxon>
        <taxon>Burkholderiales</taxon>
        <taxon>Oxalobacteraceae</taxon>
        <taxon>Telluria group</taxon>
        <taxon>Duganella</taxon>
    </lineage>
</organism>
<dbReference type="Proteomes" id="UP000447355">
    <property type="component" value="Unassembled WGS sequence"/>
</dbReference>
<comment type="caution">
    <text evidence="1">The sequence shown here is derived from an EMBL/GenBank/DDBJ whole genome shotgun (WGS) entry which is preliminary data.</text>
</comment>
<evidence type="ECO:0000313" key="1">
    <source>
        <dbReference type="EMBL" id="MYM92383.1"/>
    </source>
</evidence>
<proteinExistence type="predicted"/>
<evidence type="ECO:0000313" key="2">
    <source>
        <dbReference type="Proteomes" id="UP000447355"/>
    </source>
</evidence>
<dbReference type="AlphaFoldDB" id="A0A845GCP2"/>
<protein>
    <submittedName>
        <fullName evidence="1">Uncharacterized protein</fullName>
    </submittedName>
</protein>
<sequence>MIDKSISPVAEANVYLAYAQWDPAIDALERGLEFRDHEFAMAGVERPRDVVQDLLRRMKQAATNYA</sequence>
<reference evidence="1" key="1">
    <citation type="submission" date="2019-12" db="EMBL/GenBank/DDBJ databases">
        <title>Novel species isolated from a subtropical stream in China.</title>
        <authorList>
            <person name="Lu H."/>
        </authorList>
    </citation>
    <scope>NUCLEOTIDE SEQUENCE [LARGE SCALE GENOMIC DNA]</scope>
    <source>
        <strain evidence="1">FT81W</strain>
    </source>
</reference>
<name>A0A845GCP2_9BURK</name>
<dbReference type="EMBL" id="WWCX01000001">
    <property type="protein sequence ID" value="MYM92383.1"/>
    <property type="molecule type" value="Genomic_DNA"/>
</dbReference>
<gene>
    <name evidence="1" type="ORF">GTP90_00745</name>
</gene>